<evidence type="ECO:0000313" key="3">
    <source>
        <dbReference type="EMBL" id="GAA3884957.1"/>
    </source>
</evidence>
<dbReference type="EMBL" id="BAAAZA010000020">
    <property type="protein sequence ID" value="GAA3884957.1"/>
    <property type="molecule type" value="Genomic_DNA"/>
</dbReference>
<dbReference type="InterPro" id="IPR036388">
    <property type="entry name" value="WH-like_DNA-bd_sf"/>
</dbReference>
<dbReference type="SUPFAM" id="SSF52172">
    <property type="entry name" value="CheY-like"/>
    <property type="match status" value="1"/>
</dbReference>
<comment type="caution">
    <text evidence="3">The sequence shown here is derived from an EMBL/GenBank/DDBJ whole genome shotgun (WGS) entry which is preliminary data.</text>
</comment>
<dbReference type="SMART" id="SM01012">
    <property type="entry name" value="ANTAR"/>
    <property type="match status" value="1"/>
</dbReference>
<feature type="region of interest" description="Disordered" evidence="1">
    <location>
        <begin position="1"/>
        <end position="23"/>
    </location>
</feature>
<keyword evidence="4" id="KW-1185">Reference proteome</keyword>
<evidence type="ECO:0000259" key="2">
    <source>
        <dbReference type="PROSITE" id="PS50921"/>
    </source>
</evidence>
<dbReference type="Gene3D" id="1.10.10.10">
    <property type="entry name" value="Winged helix-like DNA-binding domain superfamily/Winged helix DNA-binding domain"/>
    <property type="match status" value="1"/>
</dbReference>
<evidence type="ECO:0000313" key="4">
    <source>
        <dbReference type="Proteomes" id="UP001501563"/>
    </source>
</evidence>
<sequence>MDIHADGLSDAVSEPNADSPGQTDLLEAQVAQLERDMKADAVIDQAIGVVVAMTRMTPAEVWDVLRETSMCTNIKLRHVAELVVSWGRTGVLAADIREEIHRRLQGRIAW</sequence>
<accession>A0ABP7KSP8</accession>
<dbReference type="InterPro" id="IPR005561">
    <property type="entry name" value="ANTAR"/>
</dbReference>
<dbReference type="PIRSF" id="PIRSF010636">
    <property type="entry name" value="ANTAR_solo"/>
    <property type="match status" value="1"/>
</dbReference>
<reference evidence="4" key="1">
    <citation type="journal article" date="2019" name="Int. J. Syst. Evol. Microbiol.">
        <title>The Global Catalogue of Microorganisms (GCM) 10K type strain sequencing project: providing services to taxonomists for standard genome sequencing and annotation.</title>
        <authorList>
            <consortium name="The Broad Institute Genomics Platform"/>
            <consortium name="The Broad Institute Genome Sequencing Center for Infectious Disease"/>
            <person name="Wu L."/>
            <person name="Ma J."/>
        </authorList>
    </citation>
    <scope>NUCLEOTIDE SEQUENCE [LARGE SCALE GENOMIC DNA]</scope>
    <source>
        <strain evidence="4">JCM 16578</strain>
    </source>
</reference>
<feature type="domain" description="ANTAR" evidence="2">
    <location>
        <begin position="23"/>
        <end position="84"/>
    </location>
</feature>
<proteinExistence type="predicted"/>
<organism evidence="3 4">
    <name type="scientific">Streptomyces lannensis</name>
    <dbReference type="NCBI Taxonomy" id="766498"/>
    <lineage>
        <taxon>Bacteria</taxon>
        <taxon>Bacillati</taxon>
        <taxon>Actinomycetota</taxon>
        <taxon>Actinomycetes</taxon>
        <taxon>Kitasatosporales</taxon>
        <taxon>Streptomycetaceae</taxon>
        <taxon>Streptomyces</taxon>
    </lineage>
</organism>
<dbReference type="Pfam" id="PF03861">
    <property type="entry name" value="ANTAR"/>
    <property type="match status" value="1"/>
</dbReference>
<dbReference type="PROSITE" id="PS50921">
    <property type="entry name" value="ANTAR"/>
    <property type="match status" value="1"/>
</dbReference>
<dbReference type="InterPro" id="IPR011006">
    <property type="entry name" value="CheY-like_superfamily"/>
</dbReference>
<gene>
    <name evidence="3" type="ORF">GCM10022207_60310</name>
</gene>
<dbReference type="Proteomes" id="UP001501563">
    <property type="component" value="Unassembled WGS sequence"/>
</dbReference>
<protein>
    <submittedName>
        <fullName evidence="3">ANTAR domain-containing protein</fullName>
    </submittedName>
</protein>
<dbReference type="RefSeq" id="WP_345552534.1">
    <property type="nucleotide sequence ID" value="NZ_BAAAZA010000020.1"/>
</dbReference>
<evidence type="ECO:0000256" key="1">
    <source>
        <dbReference type="SAM" id="MobiDB-lite"/>
    </source>
</evidence>
<dbReference type="InterPro" id="IPR024189">
    <property type="entry name" value="ANTAR_transcrpt_antiterm_reg"/>
</dbReference>
<name>A0ABP7KSP8_9ACTN</name>